<protein>
    <submittedName>
        <fullName evidence="1">Uncharacterized protein</fullName>
    </submittedName>
</protein>
<dbReference type="EMBL" id="JAABNR010000066">
    <property type="protein sequence ID" value="NBZ90145.1"/>
    <property type="molecule type" value="Genomic_DNA"/>
</dbReference>
<evidence type="ECO:0000313" key="2">
    <source>
        <dbReference type="Proteomes" id="UP001193501"/>
    </source>
</evidence>
<proteinExistence type="predicted"/>
<comment type="caution">
    <text evidence="1">The sequence shown here is derived from an EMBL/GenBank/DDBJ whole genome shotgun (WGS) entry which is preliminary data.</text>
</comment>
<evidence type="ECO:0000313" key="1">
    <source>
        <dbReference type="EMBL" id="NBZ90145.1"/>
    </source>
</evidence>
<reference evidence="1" key="1">
    <citation type="submission" date="2020-01" db="EMBL/GenBank/DDBJ databases">
        <authorList>
            <person name="Chen W.-M."/>
        </authorList>
    </citation>
    <scope>NUCLEOTIDE SEQUENCE</scope>
    <source>
        <strain evidence="1">CYK-10</strain>
    </source>
</reference>
<organism evidence="1 2">
    <name type="scientific">Stagnihabitans tardus</name>
    <dbReference type="NCBI Taxonomy" id="2699202"/>
    <lineage>
        <taxon>Bacteria</taxon>
        <taxon>Pseudomonadati</taxon>
        <taxon>Pseudomonadota</taxon>
        <taxon>Alphaproteobacteria</taxon>
        <taxon>Rhodobacterales</taxon>
        <taxon>Paracoccaceae</taxon>
        <taxon>Stagnihabitans</taxon>
    </lineage>
</organism>
<dbReference type="Proteomes" id="UP001193501">
    <property type="component" value="Unassembled WGS sequence"/>
</dbReference>
<accession>A0AAE4YHV3</accession>
<gene>
    <name evidence="1" type="ORF">GV832_21475</name>
</gene>
<dbReference type="AlphaFoldDB" id="A0AAE4YHV3"/>
<sequence>MDSQERWELALTAASVAKAAGFIQTSQAFAQMAALAAGEHVVARLSAMGGLAMAPLVLEEKDRIEAFPVMSR</sequence>
<name>A0AAE4YHV3_9RHOB</name>
<keyword evidence="2" id="KW-1185">Reference proteome</keyword>
<dbReference type="RefSeq" id="WP_168776914.1">
    <property type="nucleotide sequence ID" value="NZ_JAABNR010000066.1"/>
</dbReference>